<organism evidence="2 3">
    <name type="scientific">Fragilariopsis cylindrus CCMP1102</name>
    <dbReference type="NCBI Taxonomy" id="635003"/>
    <lineage>
        <taxon>Eukaryota</taxon>
        <taxon>Sar</taxon>
        <taxon>Stramenopiles</taxon>
        <taxon>Ochrophyta</taxon>
        <taxon>Bacillariophyta</taxon>
        <taxon>Bacillariophyceae</taxon>
        <taxon>Bacillariophycidae</taxon>
        <taxon>Bacillariales</taxon>
        <taxon>Bacillariaceae</taxon>
        <taxon>Fragilariopsis</taxon>
    </lineage>
</organism>
<proteinExistence type="predicted"/>
<protein>
    <submittedName>
        <fullName evidence="2">Uncharacterized protein</fullName>
    </submittedName>
</protein>
<gene>
    <name evidence="2" type="ORF">FRACYDRAFT_235170</name>
</gene>
<keyword evidence="3" id="KW-1185">Reference proteome</keyword>
<dbReference type="AlphaFoldDB" id="A0A1E7FTR9"/>
<feature type="region of interest" description="Disordered" evidence="1">
    <location>
        <begin position="1"/>
        <end position="44"/>
    </location>
</feature>
<feature type="compositionally biased region" description="Low complexity" evidence="1">
    <location>
        <begin position="21"/>
        <end position="37"/>
    </location>
</feature>
<accession>A0A1E7FTR9</accession>
<dbReference type="EMBL" id="KV784354">
    <property type="protein sequence ID" value="OEU21546.1"/>
    <property type="molecule type" value="Genomic_DNA"/>
</dbReference>
<evidence type="ECO:0000256" key="1">
    <source>
        <dbReference type="SAM" id="MobiDB-lite"/>
    </source>
</evidence>
<sequence>MEDQPVAKRQKSTQTDDDGTSSDLLHTNTNTNTNTNTAIGQSSTDTGTGGIIKLSYAQKKVRRKLTNMISEEHYSIFMKLSLEKQQNIEYWCYDYPGGLLEYLIVEVRDDEKKEIRIKEAVINNKAADDLYELDRYTDIERKGNDWKDVRIRTKIKWKEDNFRIARKTLTAMMSDPVCIHKNTNKKILQLRVDLLWFACETYSRYSDFIKYAVGYLQKSCVDCGIIPGRGKYYVDGCCGRLCIPCVISRSDMLLEASTDFPNYQKLQKIKRQLNLGSSILLFAKGCIFEVGRADQNFILPSSTLGIHSMSPKTFEEFCEAKKIQRKTFEEYLDAKKKQKKTSSHRF</sequence>
<evidence type="ECO:0000313" key="2">
    <source>
        <dbReference type="EMBL" id="OEU21546.1"/>
    </source>
</evidence>
<dbReference type="InParanoid" id="A0A1E7FTR9"/>
<name>A0A1E7FTR9_9STRA</name>
<dbReference type="Proteomes" id="UP000095751">
    <property type="component" value="Unassembled WGS sequence"/>
</dbReference>
<evidence type="ECO:0000313" key="3">
    <source>
        <dbReference type="Proteomes" id="UP000095751"/>
    </source>
</evidence>
<reference evidence="2 3" key="1">
    <citation type="submission" date="2016-09" db="EMBL/GenBank/DDBJ databases">
        <title>Extensive genetic diversity and differential bi-allelic expression allows diatom success in the polar Southern Ocean.</title>
        <authorList>
            <consortium name="DOE Joint Genome Institute"/>
            <person name="Mock T."/>
            <person name="Otillar R.P."/>
            <person name="Strauss J."/>
            <person name="Dupont C."/>
            <person name="Frickenhaus S."/>
            <person name="Maumus F."/>
            <person name="Mcmullan M."/>
            <person name="Sanges R."/>
            <person name="Schmutz J."/>
            <person name="Toseland A."/>
            <person name="Valas R."/>
            <person name="Veluchamy A."/>
            <person name="Ward B.J."/>
            <person name="Allen A."/>
            <person name="Barry K."/>
            <person name="Falciatore A."/>
            <person name="Ferrante M."/>
            <person name="Fortunato A.E."/>
            <person name="Gloeckner G."/>
            <person name="Gruber A."/>
            <person name="Hipkin R."/>
            <person name="Janech M."/>
            <person name="Kroth P."/>
            <person name="Leese F."/>
            <person name="Lindquist E."/>
            <person name="Lyon B.R."/>
            <person name="Martin J."/>
            <person name="Mayer C."/>
            <person name="Parker M."/>
            <person name="Quesneville H."/>
            <person name="Raymond J."/>
            <person name="Uhlig C."/>
            <person name="Valentin K.U."/>
            <person name="Worden A.Z."/>
            <person name="Armbrust E.V."/>
            <person name="Bowler C."/>
            <person name="Green B."/>
            <person name="Moulton V."/>
            <person name="Van Oosterhout C."/>
            <person name="Grigoriev I."/>
        </authorList>
    </citation>
    <scope>NUCLEOTIDE SEQUENCE [LARGE SCALE GENOMIC DNA]</scope>
    <source>
        <strain evidence="2 3">CCMP1102</strain>
    </source>
</reference>
<dbReference type="KEGG" id="fcy:FRACYDRAFT_235170"/>